<evidence type="ECO:0000256" key="1">
    <source>
        <dbReference type="SAM" id="Phobius"/>
    </source>
</evidence>
<accession>A0A9D2PXZ3</accession>
<feature type="transmembrane region" description="Helical" evidence="1">
    <location>
        <begin position="162"/>
        <end position="188"/>
    </location>
</feature>
<keyword evidence="1" id="KW-0472">Membrane</keyword>
<feature type="transmembrane region" description="Helical" evidence="1">
    <location>
        <begin position="111"/>
        <end position="130"/>
    </location>
</feature>
<name>A0A9D2PXZ3_9FIRM</name>
<dbReference type="AlphaFoldDB" id="A0A9D2PXZ3"/>
<comment type="caution">
    <text evidence="2">The sequence shown here is derived from an EMBL/GenBank/DDBJ whole genome shotgun (WGS) entry which is preliminary data.</text>
</comment>
<keyword evidence="1" id="KW-0812">Transmembrane</keyword>
<sequence>MWKRLSDLTKRYWSFFICVLLCSAAAECIGPIRISFGKLTITFLPLLYAMIFMLILYLAKPVRGVGKAFVPAANQMLSMGVVFAMAKLGISGGASIEQMISASPILILQNIGNIGTVLVALPVALLLGMGREAVGMTHALSREPNVALIADKYGSESEEFRGVMVCYIVGTVFGSIFMSIVPPVFIALGLFSPEAAAMAVGCGSSSMMASGLAGVIEAAPGANVDVLTAFATISNVISSSVSVYLGIFITLPLSNLIYKAVRKGK</sequence>
<keyword evidence="1" id="KW-1133">Transmembrane helix</keyword>
<proteinExistence type="predicted"/>
<reference evidence="2" key="2">
    <citation type="submission" date="2021-04" db="EMBL/GenBank/DDBJ databases">
        <authorList>
            <person name="Gilroy R."/>
        </authorList>
    </citation>
    <scope>NUCLEOTIDE SEQUENCE</scope>
    <source>
        <strain evidence="2">CHK198-12963</strain>
    </source>
</reference>
<dbReference type="Pfam" id="PF11299">
    <property type="entry name" value="DUF3100"/>
    <property type="match status" value="1"/>
</dbReference>
<dbReference type="InterPro" id="IPR021450">
    <property type="entry name" value="DUF3100"/>
</dbReference>
<feature type="transmembrane region" description="Helical" evidence="1">
    <location>
        <begin position="71"/>
        <end position="90"/>
    </location>
</feature>
<dbReference type="EMBL" id="DWWB01000062">
    <property type="protein sequence ID" value="HJC67290.1"/>
    <property type="molecule type" value="Genomic_DNA"/>
</dbReference>
<gene>
    <name evidence="2" type="ORF">H9931_11350</name>
</gene>
<dbReference type="Proteomes" id="UP000823863">
    <property type="component" value="Unassembled WGS sequence"/>
</dbReference>
<evidence type="ECO:0000313" key="2">
    <source>
        <dbReference type="EMBL" id="HJC67290.1"/>
    </source>
</evidence>
<feature type="transmembrane region" description="Helical" evidence="1">
    <location>
        <begin position="12"/>
        <end position="32"/>
    </location>
</feature>
<feature type="transmembrane region" description="Helical" evidence="1">
    <location>
        <begin position="39"/>
        <end position="59"/>
    </location>
</feature>
<organism evidence="2 3">
    <name type="scientific">Candidatus Enterocloster excrementigallinarum</name>
    <dbReference type="NCBI Taxonomy" id="2838558"/>
    <lineage>
        <taxon>Bacteria</taxon>
        <taxon>Bacillati</taxon>
        <taxon>Bacillota</taxon>
        <taxon>Clostridia</taxon>
        <taxon>Lachnospirales</taxon>
        <taxon>Lachnospiraceae</taxon>
        <taxon>Enterocloster</taxon>
    </lineage>
</organism>
<evidence type="ECO:0000313" key="3">
    <source>
        <dbReference type="Proteomes" id="UP000823863"/>
    </source>
</evidence>
<reference evidence="2" key="1">
    <citation type="journal article" date="2021" name="PeerJ">
        <title>Extensive microbial diversity within the chicken gut microbiome revealed by metagenomics and culture.</title>
        <authorList>
            <person name="Gilroy R."/>
            <person name="Ravi A."/>
            <person name="Getino M."/>
            <person name="Pursley I."/>
            <person name="Horton D.L."/>
            <person name="Alikhan N.F."/>
            <person name="Baker D."/>
            <person name="Gharbi K."/>
            <person name="Hall N."/>
            <person name="Watson M."/>
            <person name="Adriaenssens E.M."/>
            <person name="Foster-Nyarko E."/>
            <person name="Jarju S."/>
            <person name="Secka A."/>
            <person name="Antonio M."/>
            <person name="Oren A."/>
            <person name="Chaudhuri R.R."/>
            <person name="La Ragione R."/>
            <person name="Hildebrand F."/>
            <person name="Pallen M.J."/>
        </authorList>
    </citation>
    <scope>NUCLEOTIDE SEQUENCE</scope>
    <source>
        <strain evidence="2">CHK198-12963</strain>
    </source>
</reference>
<feature type="transmembrane region" description="Helical" evidence="1">
    <location>
        <begin position="236"/>
        <end position="258"/>
    </location>
</feature>
<protein>
    <submittedName>
        <fullName evidence="2">DUF3100 domain-containing protein</fullName>
    </submittedName>
</protein>